<organism evidence="4 5">
    <name type="scientific">Carassius auratus</name>
    <name type="common">Goldfish</name>
    <dbReference type="NCBI Taxonomy" id="7957"/>
    <lineage>
        <taxon>Eukaryota</taxon>
        <taxon>Metazoa</taxon>
        <taxon>Chordata</taxon>
        <taxon>Craniata</taxon>
        <taxon>Vertebrata</taxon>
        <taxon>Euteleostomi</taxon>
        <taxon>Actinopterygii</taxon>
        <taxon>Neopterygii</taxon>
        <taxon>Teleostei</taxon>
        <taxon>Ostariophysi</taxon>
        <taxon>Cypriniformes</taxon>
        <taxon>Cyprinidae</taxon>
        <taxon>Cyprininae</taxon>
        <taxon>Carassius</taxon>
    </lineage>
</organism>
<accession>A0A6P6PX35</accession>
<feature type="compositionally biased region" description="Acidic residues" evidence="2">
    <location>
        <begin position="732"/>
        <end position="749"/>
    </location>
</feature>
<feature type="compositionally biased region" description="Basic and acidic residues" evidence="2">
    <location>
        <begin position="681"/>
        <end position="699"/>
    </location>
</feature>
<feature type="transmembrane region" description="Helical" evidence="3">
    <location>
        <begin position="799"/>
        <end position="821"/>
    </location>
</feature>
<reference evidence="5" key="1">
    <citation type="submission" date="2025-08" db="UniProtKB">
        <authorList>
            <consortium name="RefSeq"/>
        </authorList>
    </citation>
    <scope>IDENTIFICATION</scope>
    <source>
        <strain evidence="5">Wakin</strain>
        <tissue evidence="5">Muscle</tissue>
    </source>
</reference>
<feature type="coiled-coil region" evidence="1">
    <location>
        <begin position="534"/>
        <end position="561"/>
    </location>
</feature>
<protein>
    <submittedName>
        <fullName evidence="5">Uncharacterized protein LOC113107597 isoform X1</fullName>
    </submittedName>
</protein>
<feature type="region of interest" description="Disordered" evidence="2">
    <location>
        <begin position="669"/>
        <end position="766"/>
    </location>
</feature>
<dbReference type="Proteomes" id="UP000515129">
    <property type="component" value="Chromosome 8"/>
</dbReference>
<feature type="region of interest" description="Disordered" evidence="2">
    <location>
        <begin position="216"/>
        <end position="309"/>
    </location>
</feature>
<feature type="compositionally biased region" description="Acidic residues" evidence="2">
    <location>
        <begin position="594"/>
        <end position="606"/>
    </location>
</feature>
<feature type="compositionally biased region" description="Basic and acidic residues" evidence="2">
    <location>
        <begin position="714"/>
        <end position="724"/>
    </location>
</feature>
<keyword evidence="3" id="KW-1133">Transmembrane helix</keyword>
<dbReference type="RefSeq" id="XP_026126006.1">
    <property type="nucleotide sequence ID" value="XM_026270221.1"/>
</dbReference>
<proteinExistence type="predicted"/>
<keyword evidence="4" id="KW-1185">Reference proteome</keyword>
<gene>
    <name evidence="5" type="primary">LOC113107597</name>
</gene>
<dbReference type="AlphaFoldDB" id="A0A6P6PX35"/>
<feature type="compositionally biased region" description="Acidic residues" evidence="2">
    <location>
        <begin position="377"/>
        <end position="388"/>
    </location>
</feature>
<evidence type="ECO:0000313" key="5">
    <source>
        <dbReference type="RefSeq" id="XP_026126006.1"/>
    </source>
</evidence>
<keyword evidence="3" id="KW-0472">Membrane</keyword>
<evidence type="ECO:0000256" key="1">
    <source>
        <dbReference type="SAM" id="Coils"/>
    </source>
</evidence>
<feature type="compositionally biased region" description="Polar residues" evidence="2">
    <location>
        <begin position="255"/>
        <end position="268"/>
    </location>
</feature>
<keyword evidence="1" id="KW-0175">Coiled coil</keyword>
<feature type="compositionally biased region" description="Basic and acidic residues" evidence="2">
    <location>
        <begin position="89"/>
        <end position="100"/>
    </location>
</feature>
<name>A0A6P6PX35_CARAU</name>
<dbReference type="GeneID" id="113107597"/>
<feature type="region of interest" description="Disordered" evidence="2">
    <location>
        <begin position="446"/>
        <end position="505"/>
    </location>
</feature>
<sequence>MDQNMADILNDAFKETEANFEHLNFDDDTATAHSINVLQNKPDMEEDSDSDLDLEWTNREEETEHCFENNRNFSLDEQSSKAGSTLCGSRDDNDAVEKKTQTQNQQLSLHEEDCRENEFEIHEDIHQMNKEQAEDVNVLEMVLPKGTQYGLDTMSTWTQEETTSRLLASQMVDKTENECSTLKEERMEPDSTEGCVLQHAPDDKQLNHLSAIQSTLQDNSASAEVESMDEIKEFTEEDHEDHERDEEGLAEYPSDLSQTDSGDSSEGQPDQMDTKQAEVQAVGPEEHLQPYSVVTSRKDDDDVQKKAEFMDPADMLTRVKNEDLYVETTTGKSDDDILFQSDVEYHREISNIGESSDYGISENFKFNSNESYMNEQPDYDSDFSSDGDDYCKNQEDTPDFISHTDTEDKNTHTFTKDFATDWHSVEHEGVDGVVKDSFKPEMCDVEGLSSIPASRGTVVEESSETDSPENISVAESHPSVETDQDNREHNSEHSELSETGDTNINTLLPGMFWSQDILKLDEYDWEINRGEVICDEEDNYLEELENDEEDTERDWEKEKARIEAFNRYYESVEDEETKGRSHKVTFCLEPESSQYEEDSYSSEEEPSTVSCISELHPPESSSIKRDQSNEEDSREPSHIIDNISALLMDEDNMKLEDYDCDINEEVQVNSGTMIGDDDNDFLEKLKSEIEREMKQEQARTDASNRYYEEEQNEAPDRTHKEMLRFRQQSSQNEEDNDSSEQESNTEDDTVSILKTEEQSDSDEPTERRLYTGRYKVLSKGLQKADKQLKEQPKRNKCLALLRSVLAVGLVTTVGVLSYWWASENLDWIY</sequence>
<feature type="region of interest" description="Disordered" evidence="2">
    <location>
        <begin position="370"/>
        <end position="409"/>
    </location>
</feature>
<evidence type="ECO:0000313" key="4">
    <source>
        <dbReference type="Proteomes" id="UP000515129"/>
    </source>
</evidence>
<feature type="compositionally biased region" description="Basic and acidic residues" evidence="2">
    <location>
        <begin position="296"/>
        <end position="309"/>
    </location>
</feature>
<dbReference type="OrthoDB" id="8447412at2759"/>
<feature type="compositionally biased region" description="Polar residues" evidence="2">
    <location>
        <begin position="77"/>
        <end position="87"/>
    </location>
</feature>
<evidence type="ECO:0000256" key="2">
    <source>
        <dbReference type="SAM" id="MobiDB-lite"/>
    </source>
</evidence>
<feature type="region of interest" description="Disordered" evidence="2">
    <location>
        <begin position="77"/>
        <end position="111"/>
    </location>
</feature>
<evidence type="ECO:0000256" key="3">
    <source>
        <dbReference type="SAM" id="Phobius"/>
    </source>
</evidence>
<keyword evidence="3" id="KW-0812">Transmembrane</keyword>
<dbReference type="KEGG" id="caua:113107597"/>
<feature type="compositionally biased region" description="Basic and acidic residues" evidence="2">
    <location>
        <begin position="478"/>
        <end position="496"/>
    </location>
</feature>
<feature type="region of interest" description="Disordered" evidence="2">
    <location>
        <begin position="571"/>
        <end position="639"/>
    </location>
</feature>